<reference evidence="2" key="1">
    <citation type="submission" date="2021-06" db="EMBL/GenBank/DDBJ databases">
        <authorList>
            <person name="Kallberg Y."/>
            <person name="Tangrot J."/>
            <person name="Rosling A."/>
        </authorList>
    </citation>
    <scope>NUCLEOTIDE SEQUENCE</scope>
    <source>
        <strain evidence="2">MT106</strain>
    </source>
</reference>
<dbReference type="AlphaFoldDB" id="A0A9N8YR29"/>
<feature type="region of interest" description="Disordered" evidence="1">
    <location>
        <begin position="298"/>
        <end position="361"/>
    </location>
</feature>
<proteinExistence type="predicted"/>
<evidence type="ECO:0000313" key="3">
    <source>
        <dbReference type="Proteomes" id="UP000789831"/>
    </source>
</evidence>
<organism evidence="2 3">
    <name type="scientific">Ambispora gerdemannii</name>
    <dbReference type="NCBI Taxonomy" id="144530"/>
    <lineage>
        <taxon>Eukaryota</taxon>
        <taxon>Fungi</taxon>
        <taxon>Fungi incertae sedis</taxon>
        <taxon>Mucoromycota</taxon>
        <taxon>Glomeromycotina</taxon>
        <taxon>Glomeromycetes</taxon>
        <taxon>Archaeosporales</taxon>
        <taxon>Ambisporaceae</taxon>
        <taxon>Ambispora</taxon>
    </lineage>
</organism>
<accession>A0A9N8YR29</accession>
<name>A0A9N8YR29_9GLOM</name>
<dbReference type="EMBL" id="CAJVPL010000064">
    <property type="protein sequence ID" value="CAG8440589.1"/>
    <property type="molecule type" value="Genomic_DNA"/>
</dbReference>
<dbReference type="Proteomes" id="UP000789831">
    <property type="component" value="Unassembled WGS sequence"/>
</dbReference>
<sequence>MSKPIKYIDTSASYTSYNIRECLQRITGKCETSGMTPGISVNDIEPYTIEEPSNNNFIKCGEHHQKIRTLGRSQTRSVRLNVEKWKTENNQTKKKPYTRCILSTPYPIGETENDVYEIPTIPTLPSQKPAMPPNVMIPSGKSLDSFLPLARDPINSPMPEPNPIYKQAPFGQSSKRAGVDKFVPEKIDINVNNAFINSPLEINQKSKDKNGLTNGKRTRDVAKFNHETNKVKNTKPMTKKNEKSINSKRSRTTIKENNKSIICRRYGYGFFGKKNYNSSDESSDFEVDPLIAQSAQIKTSESNSKVARRNTKPGYYSANFSSDEEETEPKRIQRITRNHKPSGCYTANFSSDEDSDADAGH</sequence>
<evidence type="ECO:0000313" key="2">
    <source>
        <dbReference type="EMBL" id="CAG8440589.1"/>
    </source>
</evidence>
<protein>
    <submittedName>
        <fullName evidence="2">3463_t:CDS:1</fullName>
    </submittedName>
</protein>
<dbReference type="OrthoDB" id="10421029at2759"/>
<comment type="caution">
    <text evidence="2">The sequence shown here is derived from an EMBL/GenBank/DDBJ whole genome shotgun (WGS) entry which is preliminary data.</text>
</comment>
<gene>
    <name evidence="2" type="ORF">AGERDE_LOCUS1034</name>
</gene>
<feature type="compositionally biased region" description="Acidic residues" evidence="1">
    <location>
        <begin position="351"/>
        <end position="361"/>
    </location>
</feature>
<keyword evidence="3" id="KW-1185">Reference proteome</keyword>
<evidence type="ECO:0000256" key="1">
    <source>
        <dbReference type="SAM" id="MobiDB-lite"/>
    </source>
</evidence>